<proteinExistence type="inferred from homology"/>
<dbReference type="PANTHER" id="PTHR39428:SF3">
    <property type="entry name" value="DEAZAFLAVIN-DEPENDENT NITROREDUCTASE"/>
    <property type="match status" value="1"/>
</dbReference>
<protein>
    <submittedName>
        <fullName evidence="3">Deazaflavin-dependent oxidoreductase (Nitroreductase family)</fullName>
    </submittedName>
</protein>
<keyword evidence="4" id="KW-1185">Reference proteome</keyword>
<dbReference type="NCBIfam" id="TIGR00026">
    <property type="entry name" value="hi_GC_TIGR00026"/>
    <property type="match status" value="1"/>
</dbReference>
<dbReference type="InterPro" id="IPR004378">
    <property type="entry name" value="F420H2_quin_Rdtase"/>
</dbReference>
<evidence type="ECO:0000313" key="4">
    <source>
        <dbReference type="Proteomes" id="UP000247591"/>
    </source>
</evidence>
<dbReference type="InterPro" id="IPR012349">
    <property type="entry name" value="Split_barrel_FMN-bd"/>
</dbReference>
<evidence type="ECO:0000256" key="2">
    <source>
        <dbReference type="ARBA" id="ARBA00049106"/>
    </source>
</evidence>
<dbReference type="Gene3D" id="2.30.110.10">
    <property type="entry name" value="Electron Transport, Fmn-binding Protein, Chain A"/>
    <property type="match status" value="1"/>
</dbReference>
<dbReference type="Pfam" id="PF04075">
    <property type="entry name" value="F420H2_quin_red"/>
    <property type="match status" value="1"/>
</dbReference>
<dbReference type="AlphaFoldDB" id="A0A318S6D1"/>
<dbReference type="SUPFAM" id="SSF50475">
    <property type="entry name" value="FMN-binding split barrel"/>
    <property type="match status" value="1"/>
</dbReference>
<dbReference type="Proteomes" id="UP000247591">
    <property type="component" value="Unassembled WGS sequence"/>
</dbReference>
<comment type="similarity">
    <text evidence="1">Belongs to the F420H(2)-dependent quinone reductase family.</text>
</comment>
<dbReference type="PANTHER" id="PTHR39428">
    <property type="entry name" value="F420H(2)-DEPENDENT QUINONE REDUCTASE RV1261C"/>
    <property type="match status" value="1"/>
</dbReference>
<evidence type="ECO:0000313" key="3">
    <source>
        <dbReference type="EMBL" id="PYE19991.1"/>
    </source>
</evidence>
<dbReference type="RefSeq" id="WP_110468022.1">
    <property type="nucleotide sequence ID" value="NZ_QJSP01000002.1"/>
</dbReference>
<dbReference type="EMBL" id="QJSP01000002">
    <property type="protein sequence ID" value="PYE19991.1"/>
    <property type="molecule type" value="Genomic_DNA"/>
</dbReference>
<evidence type="ECO:0000256" key="1">
    <source>
        <dbReference type="ARBA" id="ARBA00008710"/>
    </source>
</evidence>
<sequence>MPTQEPPKALNSKAVSTIVKLSSRANTKIYQLTGGKVGAKWRVGAGFKDPVPVILLTTIGRKSGKPRTVPLLYLRDGANVVVVASQGGMASNPAWYLNITANPDVSIQEGKKTSVMRAREADDTERERLWPKLVDVYADFDQYKAWTDRKIPVIICEPR</sequence>
<comment type="catalytic activity">
    <reaction evidence="2">
        <text>oxidized coenzyme F420-(gamma-L-Glu)(n) + a quinol + H(+) = reduced coenzyme F420-(gamma-L-Glu)(n) + a quinone</text>
        <dbReference type="Rhea" id="RHEA:39663"/>
        <dbReference type="Rhea" id="RHEA-COMP:12939"/>
        <dbReference type="Rhea" id="RHEA-COMP:14378"/>
        <dbReference type="ChEBI" id="CHEBI:15378"/>
        <dbReference type="ChEBI" id="CHEBI:24646"/>
        <dbReference type="ChEBI" id="CHEBI:132124"/>
        <dbReference type="ChEBI" id="CHEBI:133980"/>
        <dbReference type="ChEBI" id="CHEBI:139511"/>
    </reaction>
</comment>
<dbReference type="GO" id="GO:0016491">
    <property type="term" value="F:oxidoreductase activity"/>
    <property type="evidence" value="ECO:0007669"/>
    <property type="project" value="InterPro"/>
</dbReference>
<reference evidence="3 4" key="1">
    <citation type="submission" date="2018-06" db="EMBL/GenBank/DDBJ databases">
        <title>Genomic Encyclopedia of Type Strains, Phase IV (KMG-IV): sequencing the most valuable type-strain genomes for metagenomic binning, comparative biology and taxonomic classification.</title>
        <authorList>
            <person name="Goeker M."/>
        </authorList>
    </citation>
    <scope>NUCLEOTIDE SEQUENCE [LARGE SCALE GENOMIC DNA]</scope>
    <source>
        <strain evidence="3 4">DSM 45521</strain>
    </source>
</reference>
<name>A0A318S6D1_WILLI</name>
<gene>
    <name evidence="3" type="ORF">DFR67_102129</name>
</gene>
<dbReference type="GO" id="GO:0070967">
    <property type="term" value="F:coenzyme F420 binding"/>
    <property type="evidence" value="ECO:0007669"/>
    <property type="project" value="TreeGrafter"/>
</dbReference>
<organism evidence="3 4">
    <name type="scientific">Williamsia limnetica</name>
    <dbReference type="NCBI Taxonomy" id="882452"/>
    <lineage>
        <taxon>Bacteria</taxon>
        <taxon>Bacillati</taxon>
        <taxon>Actinomycetota</taxon>
        <taxon>Actinomycetes</taxon>
        <taxon>Mycobacteriales</taxon>
        <taxon>Nocardiaceae</taxon>
        <taxon>Williamsia</taxon>
    </lineage>
</organism>
<dbReference type="GO" id="GO:0005886">
    <property type="term" value="C:plasma membrane"/>
    <property type="evidence" value="ECO:0007669"/>
    <property type="project" value="TreeGrafter"/>
</dbReference>
<dbReference type="OrthoDB" id="8225825at2"/>
<comment type="caution">
    <text evidence="3">The sequence shown here is derived from an EMBL/GenBank/DDBJ whole genome shotgun (WGS) entry which is preliminary data.</text>
</comment>
<accession>A0A318S6D1</accession>